<organism evidence="1 2">
    <name type="scientific">Eragrostis curvula</name>
    <name type="common">weeping love grass</name>
    <dbReference type="NCBI Taxonomy" id="38414"/>
    <lineage>
        <taxon>Eukaryota</taxon>
        <taxon>Viridiplantae</taxon>
        <taxon>Streptophyta</taxon>
        <taxon>Embryophyta</taxon>
        <taxon>Tracheophyta</taxon>
        <taxon>Spermatophyta</taxon>
        <taxon>Magnoliopsida</taxon>
        <taxon>Liliopsida</taxon>
        <taxon>Poales</taxon>
        <taxon>Poaceae</taxon>
        <taxon>PACMAD clade</taxon>
        <taxon>Chloridoideae</taxon>
        <taxon>Eragrostideae</taxon>
        <taxon>Eragrostidinae</taxon>
        <taxon>Eragrostis</taxon>
    </lineage>
</organism>
<dbReference type="AlphaFoldDB" id="A0A5J9UP22"/>
<proteinExistence type="predicted"/>
<dbReference type="Gramene" id="TVU25512">
    <property type="protein sequence ID" value="TVU25512"/>
    <property type="gene ID" value="EJB05_28011"/>
</dbReference>
<reference evidence="1 2" key="1">
    <citation type="journal article" date="2019" name="Sci. Rep.">
        <title>A high-quality genome of Eragrostis curvula grass provides insights into Poaceae evolution and supports new strategies to enhance forage quality.</title>
        <authorList>
            <person name="Carballo J."/>
            <person name="Santos B.A.C.M."/>
            <person name="Zappacosta D."/>
            <person name="Garbus I."/>
            <person name="Selva J.P."/>
            <person name="Gallo C.A."/>
            <person name="Diaz A."/>
            <person name="Albertini E."/>
            <person name="Caccamo M."/>
            <person name="Echenique V."/>
        </authorList>
    </citation>
    <scope>NUCLEOTIDE SEQUENCE [LARGE SCALE GENOMIC DNA]</scope>
    <source>
        <strain evidence="2">cv. Victoria</strain>
        <tissue evidence="1">Leaf</tissue>
    </source>
</reference>
<protein>
    <submittedName>
        <fullName evidence="1">Uncharacterized protein</fullName>
    </submittedName>
</protein>
<dbReference type="Proteomes" id="UP000324897">
    <property type="component" value="Chromosome 2"/>
</dbReference>
<comment type="caution">
    <text evidence="1">The sequence shown here is derived from an EMBL/GenBank/DDBJ whole genome shotgun (WGS) entry which is preliminary data.</text>
</comment>
<keyword evidence="2" id="KW-1185">Reference proteome</keyword>
<evidence type="ECO:0000313" key="2">
    <source>
        <dbReference type="Proteomes" id="UP000324897"/>
    </source>
</evidence>
<evidence type="ECO:0000313" key="1">
    <source>
        <dbReference type="EMBL" id="TVU25512.1"/>
    </source>
</evidence>
<dbReference type="EMBL" id="RWGY01000013">
    <property type="protein sequence ID" value="TVU25512.1"/>
    <property type="molecule type" value="Genomic_DNA"/>
</dbReference>
<sequence>MTHMASVAGAHREPETQACTEMSMPMSISNQSMFPPSKLDYNDRSDDCFVTWRGSAENALESWSRGE</sequence>
<dbReference type="OrthoDB" id="2130629at2759"/>
<name>A0A5J9UP22_9POAL</name>
<accession>A0A5J9UP22</accession>
<gene>
    <name evidence="1" type="ORF">EJB05_28011</name>
</gene>